<dbReference type="PANTHER" id="PTHR42872:SF3">
    <property type="entry name" value="PROTEIN-GLUTAMATE METHYLESTERASE_PROTEIN-GLUTAMINE GLUTAMINASE 1"/>
    <property type="match status" value="1"/>
</dbReference>
<sequence>MGALSQRHENGVQARVMLVEDSAVVRGMIRGWLDPLDGVEIVAAADNGQVALNMIKTARPDIIILDIEMPVMDGLTALPGLLRGAPGVKVLVASTLSRRNAEVTLKAMALGAVDYLAKPSFARDGNDARAIFREELIGKISGLAGLEPIVARAARPTLKTGTASSFAQVKNAGTTRPIANSQRWGAIPSATSKFKLRKPSLVAPRVLAIGSSTGGPAALSKMLGALKGQLGRVPVLITQHMPATFTALLGESLCRLSGLEGGEAKQGEKVEPGKIYVAPGGFHMRVKQQGSDVIIDLEDGAPINHCKPAV</sequence>
<keyword evidence="1 6" id="KW-0378">Hydrolase</keyword>
<dbReference type="SMART" id="SM00448">
    <property type="entry name" value="REC"/>
    <property type="match status" value="1"/>
</dbReference>
<dbReference type="CDD" id="cd16432">
    <property type="entry name" value="CheB_Rec"/>
    <property type="match status" value="1"/>
</dbReference>
<dbReference type="Pfam" id="PF00072">
    <property type="entry name" value="Response_reg"/>
    <property type="match status" value="1"/>
</dbReference>
<evidence type="ECO:0000256" key="2">
    <source>
        <dbReference type="ARBA" id="ARBA00039140"/>
    </source>
</evidence>
<reference evidence="6" key="1">
    <citation type="submission" date="2018-06" db="EMBL/GenBank/DDBJ databases">
        <authorList>
            <person name="Zhirakovskaya E."/>
        </authorList>
    </citation>
    <scope>NUCLEOTIDE SEQUENCE</scope>
</reference>
<comment type="catalytic activity">
    <reaction evidence="3">
        <text>[protein]-L-glutamate 5-O-methyl ester + H2O = L-glutamyl-[protein] + methanol + H(+)</text>
        <dbReference type="Rhea" id="RHEA:23236"/>
        <dbReference type="Rhea" id="RHEA-COMP:10208"/>
        <dbReference type="Rhea" id="RHEA-COMP:10311"/>
        <dbReference type="ChEBI" id="CHEBI:15377"/>
        <dbReference type="ChEBI" id="CHEBI:15378"/>
        <dbReference type="ChEBI" id="CHEBI:17790"/>
        <dbReference type="ChEBI" id="CHEBI:29973"/>
        <dbReference type="ChEBI" id="CHEBI:82795"/>
        <dbReference type="EC" id="3.1.1.61"/>
    </reaction>
</comment>
<evidence type="ECO:0000259" key="5">
    <source>
        <dbReference type="PROSITE" id="PS50122"/>
    </source>
</evidence>
<dbReference type="GO" id="GO:0000156">
    <property type="term" value="F:phosphorelay response regulator activity"/>
    <property type="evidence" value="ECO:0007669"/>
    <property type="project" value="InterPro"/>
</dbReference>
<dbReference type="GO" id="GO:0008984">
    <property type="term" value="F:protein-glutamate methylesterase activity"/>
    <property type="evidence" value="ECO:0007669"/>
    <property type="project" value="UniProtKB-EC"/>
</dbReference>
<dbReference type="InterPro" id="IPR001789">
    <property type="entry name" value="Sig_transdc_resp-reg_receiver"/>
</dbReference>
<dbReference type="GO" id="GO:0005737">
    <property type="term" value="C:cytoplasm"/>
    <property type="evidence" value="ECO:0007669"/>
    <property type="project" value="InterPro"/>
</dbReference>
<dbReference type="GO" id="GO:0006935">
    <property type="term" value="P:chemotaxis"/>
    <property type="evidence" value="ECO:0007669"/>
    <property type="project" value="InterPro"/>
</dbReference>
<dbReference type="InterPro" id="IPR011006">
    <property type="entry name" value="CheY-like_superfamily"/>
</dbReference>
<evidence type="ECO:0000256" key="3">
    <source>
        <dbReference type="ARBA" id="ARBA00048267"/>
    </source>
</evidence>
<dbReference type="InterPro" id="IPR008248">
    <property type="entry name" value="CheB-like"/>
</dbReference>
<dbReference type="InterPro" id="IPR000673">
    <property type="entry name" value="Sig_transdc_resp-reg_Me-estase"/>
</dbReference>
<dbReference type="PROSITE" id="PS50110">
    <property type="entry name" value="RESPONSE_REGULATORY"/>
    <property type="match status" value="1"/>
</dbReference>
<evidence type="ECO:0000259" key="4">
    <source>
        <dbReference type="PROSITE" id="PS50110"/>
    </source>
</evidence>
<dbReference type="PANTHER" id="PTHR42872">
    <property type="entry name" value="PROTEIN-GLUTAMATE METHYLESTERASE/PROTEIN-GLUTAMINE GLUTAMINASE"/>
    <property type="match status" value="1"/>
</dbReference>
<dbReference type="Pfam" id="PF01339">
    <property type="entry name" value="CheB_methylest"/>
    <property type="match status" value="1"/>
</dbReference>
<dbReference type="PROSITE" id="PS50122">
    <property type="entry name" value="CHEB"/>
    <property type="match status" value="1"/>
</dbReference>
<accession>A0A3B0UJG0</accession>
<dbReference type="EMBL" id="UOEQ01000233">
    <property type="protein sequence ID" value="VAW19696.1"/>
    <property type="molecule type" value="Genomic_DNA"/>
</dbReference>
<name>A0A3B0UJG0_9ZZZZ</name>
<organism evidence="6">
    <name type="scientific">hydrothermal vent metagenome</name>
    <dbReference type="NCBI Taxonomy" id="652676"/>
    <lineage>
        <taxon>unclassified sequences</taxon>
        <taxon>metagenomes</taxon>
        <taxon>ecological metagenomes</taxon>
    </lineage>
</organism>
<gene>
    <name evidence="6" type="ORF">MNBD_ALPHA11-1296</name>
</gene>
<evidence type="ECO:0000256" key="1">
    <source>
        <dbReference type="ARBA" id="ARBA00022801"/>
    </source>
</evidence>
<dbReference type="EC" id="3.1.1.61" evidence="2"/>
<feature type="domain" description="CheB-type methylesterase" evidence="5">
    <location>
        <begin position="200"/>
        <end position="310"/>
    </location>
</feature>
<evidence type="ECO:0000313" key="6">
    <source>
        <dbReference type="EMBL" id="VAW19696.1"/>
    </source>
</evidence>
<feature type="domain" description="Response regulatory" evidence="4">
    <location>
        <begin position="15"/>
        <end position="133"/>
    </location>
</feature>
<dbReference type="InterPro" id="IPR035909">
    <property type="entry name" value="CheB_C"/>
</dbReference>
<dbReference type="SUPFAM" id="SSF52172">
    <property type="entry name" value="CheY-like"/>
    <property type="match status" value="1"/>
</dbReference>
<protein>
    <recommendedName>
        <fullName evidence="2">protein-glutamate methylesterase</fullName>
        <ecNumber evidence="2">3.1.1.61</ecNumber>
    </recommendedName>
</protein>
<proteinExistence type="predicted"/>
<dbReference type="PIRSF" id="PIRSF000876">
    <property type="entry name" value="RR_chemtxs_CheB"/>
    <property type="match status" value="1"/>
</dbReference>
<dbReference type="Gene3D" id="3.40.50.180">
    <property type="entry name" value="Methylesterase CheB, C-terminal domain"/>
    <property type="match status" value="1"/>
</dbReference>
<dbReference type="AlphaFoldDB" id="A0A3B0UJG0"/>
<dbReference type="CDD" id="cd17541">
    <property type="entry name" value="REC_CheB-like"/>
    <property type="match status" value="1"/>
</dbReference>
<dbReference type="Gene3D" id="3.40.50.2300">
    <property type="match status" value="1"/>
</dbReference>
<feature type="non-terminal residue" evidence="6">
    <location>
        <position position="310"/>
    </location>
</feature>
<dbReference type="SUPFAM" id="SSF52738">
    <property type="entry name" value="Methylesterase CheB, C-terminal domain"/>
    <property type="match status" value="1"/>
</dbReference>